<keyword evidence="2" id="KW-1185">Reference proteome</keyword>
<dbReference type="EMBL" id="BPVZ01000006">
    <property type="protein sequence ID" value="GKU92894.1"/>
    <property type="molecule type" value="Genomic_DNA"/>
</dbReference>
<protein>
    <submittedName>
        <fullName evidence="1">Uncharacterized protein</fullName>
    </submittedName>
</protein>
<evidence type="ECO:0000313" key="2">
    <source>
        <dbReference type="Proteomes" id="UP001054252"/>
    </source>
</evidence>
<accession>A0AAV5I5E5</accession>
<dbReference type="Proteomes" id="UP001054252">
    <property type="component" value="Unassembled WGS sequence"/>
</dbReference>
<gene>
    <name evidence="1" type="ORF">SLEP1_g6557</name>
</gene>
<name>A0AAV5I5E5_9ROSI</name>
<comment type="caution">
    <text evidence="1">The sequence shown here is derived from an EMBL/GenBank/DDBJ whole genome shotgun (WGS) entry which is preliminary data.</text>
</comment>
<reference evidence="1 2" key="1">
    <citation type="journal article" date="2021" name="Commun. Biol.">
        <title>The genome of Shorea leprosula (Dipterocarpaceae) highlights the ecological relevance of drought in aseasonal tropical rainforests.</title>
        <authorList>
            <person name="Ng K.K.S."/>
            <person name="Kobayashi M.J."/>
            <person name="Fawcett J.A."/>
            <person name="Hatakeyama M."/>
            <person name="Paape T."/>
            <person name="Ng C.H."/>
            <person name="Ang C.C."/>
            <person name="Tnah L.H."/>
            <person name="Lee C.T."/>
            <person name="Nishiyama T."/>
            <person name="Sese J."/>
            <person name="O'Brien M.J."/>
            <person name="Copetti D."/>
            <person name="Mohd Noor M.I."/>
            <person name="Ong R.C."/>
            <person name="Putra M."/>
            <person name="Sireger I.Z."/>
            <person name="Indrioko S."/>
            <person name="Kosugi Y."/>
            <person name="Izuno A."/>
            <person name="Isagi Y."/>
            <person name="Lee S.L."/>
            <person name="Shimizu K.K."/>
        </authorList>
    </citation>
    <scope>NUCLEOTIDE SEQUENCE [LARGE SCALE GENOMIC DNA]</scope>
    <source>
        <strain evidence="1">214</strain>
    </source>
</reference>
<proteinExistence type="predicted"/>
<evidence type="ECO:0000313" key="1">
    <source>
        <dbReference type="EMBL" id="GKU92894.1"/>
    </source>
</evidence>
<sequence length="59" mass="6443">MLHTLRCIAFRLGQRCFCLCVTGPHSALKGGKAMADCPFPKSGLQRITPANQGLGRRKE</sequence>
<dbReference type="AlphaFoldDB" id="A0AAV5I5E5"/>
<organism evidence="1 2">
    <name type="scientific">Rubroshorea leprosula</name>
    <dbReference type="NCBI Taxonomy" id="152421"/>
    <lineage>
        <taxon>Eukaryota</taxon>
        <taxon>Viridiplantae</taxon>
        <taxon>Streptophyta</taxon>
        <taxon>Embryophyta</taxon>
        <taxon>Tracheophyta</taxon>
        <taxon>Spermatophyta</taxon>
        <taxon>Magnoliopsida</taxon>
        <taxon>eudicotyledons</taxon>
        <taxon>Gunneridae</taxon>
        <taxon>Pentapetalae</taxon>
        <taxon>rosids</taxon>
        <taxon>malvids</taxon>
        <taxon>Malvales</taxon>
        <taxon>Dipterocarpaceae</taxon>
        <taxon>Rubroshorea</taxon>
    </lineage>
</organism>